<dbReference type="InterPro" id="IPR008979">
    <property type="entry name" value="Galactose-bd-like_sf"/>
</dbReference>
<dbReference type="PANTHER" id="PTHR22946:SF9">
    <property type="entry name" value="POLYKETIDE TRANSFERASE AF380"/>
    <property type="match status" value="1"/>
</dbReference>
<keyword evidence="2" id="KW-0378">Hydrolase</keyword>
<sequence length="572" mass="60467">MLAPSAIAFSVVLACSMSWGAGGAAAEPAPGASSQVLYFDLDTGPEHDRQRCTVVGELFTPAGASSATPVPAVLTTNGFARSYEDQLDIARSLSAEGYAVLAYSGLGFGGSGCRVTMDHPDYDGRAASQLVSFLGGADGIAYADPELTVAVPGLDHVVRDETDHHGNPSEHDPRVGMIGGSYGGGVQFAAASVDPRIDTLVPMITWNDLSHSLQPNGAHQVDGVTSSVTGATKVRWAATLFAGGVASAGFDDGYVADPTRLTGCPNYPPFMCEAIAQTAATGTVDDRVLESFREASVASYLDRISVPVFLTQGYRDTLFTLNEAVATYEGLRARDVPVKMLWHEWGHDQLVPEPGDFGFDYDDRPPFQTRRILDWFDHYLRDVPVDTGPEFEYFRPWAQYDGDTEPAYGSAASYPVGSDRDYHLSADGVLASEPGQQGTRTLTAGPLPVLTDTLGDVDRVEWTTHPLTAPVDVVGVPRATLQFDSPGESIVFVSVADVAPDGTSTVIGDLVTPVRTGPGRVDVQLAGIAHRFEAGHAIRLTVTGADPEFVGQMTLAPVTLGSGQTLTLPTVG</sequence>
<accession>A0A1G8RJ85</accession>
<evidence type="ECO:0000256" key="2">
    <source>
        <dbReference type="ARBA" id="ARBA00022801"/>
    </source>
</evidence>
<name>A0A1G8RJ85_9NOCA</name>
<dbReference type="AlphaFoldDB" id="A0A1G8RJ85"/>
<dbReference type="InterPro" id="IPR013736">
    <property type="entry name" value="Xaa-Pro_dipept_C"/>
</dbReference>
<dbReference type="EMBL" id="FNDN01000018">
    <property type="protein sequence ID" value="SDJ16999.1"/>
    <property type="molecule type" value="Genomic_DNA"/>
</dbReference>
<keyword evidence="6" id="KW-1185">Reference proteome</keyword>
<dbReference type="GO" id="GO:0005524">
    <property type="term" value="F:ATP binding"/>
    <property type="evidence" value="ECO:0007669"/>
    <property type="project" value="UniProtKB-KW"/>
</dbReference>
<comment type="similarity">
    <text evidence="1">Belongs to the AB hydrolase superfamily.</text>
</comment>
<keyword evidence="5" id="KW-0067">ATP-binding</keyword>
<dbReference type="GO" id="GO:0008239">
    <property type="term" value="F:dipeptidyl-peptidase activity"/>
    <property type="evidence" value="ECO:0007669"/>
    <property type="project" value="InterPro"/>
</dbReference>
<dbReference type="InterPro" id="IPR050261">
    <property type="entry name" value="FrsA_esterase"/>
</dbReference>
<gene>
    <name evidence="5" type="ORF">SAMN05444695_11812</name>
</gene>
<feature type="domain" description="Xaa-Pro dipeptidyl-peptidase C-terminal" evidence="4">
    <location>
        <begin position="373"/>
        <end position="571"/>
    </location>
</feature>
<dbReference type="Pfam" id="PF08530">
    <property type="entry name" value="PepX_C"/>
    <property type="match status" value="1"/>
</dbReference>
<dbReference type="Pfam" id="PF02129">
    <property type="entry name" value="Peptidase_S15"/>
    <property type="match status" value="1"/>
</dbReference>
<dbReference type="InterPro" id="IPR029058">
    <property type="entry name" value="AB_hydrolase_fold"/>
</dbReference>
<keyword evidence="5" id="KW-0547">Nucleotide-binding</keyword>
<dbReference type="RefSeq" id="WP_072739854.1">
    <property type="nucleotide sequence ID" value="NZ_CP048813.1"/>
</dbReference>
<dbReference type="SUPFAM" id="SSF49785">
    <property type="entry name" value="Galactose-binding domain-like"/>
    <property type="match status" value="1"/>
</dbReference>
<keyword evidence="3" id="KW-0732">Signal</keyword>
<dbReference type="SMART" id="SM00939">
    <property type="entry name" value="PepX_C"/>
    <property type="match status" value="1"/>
</dbReference>
<evidence type="ECO:0000313" key="5">
    <source>
        <dbReference type="EMBL" id="SDJ16999.1"/>
    </source>
</evidence>
<dbReference type="GO" id="GO:0052689">
    <property type="term" value="F:carboxylic ester hydrolase activity"/>
    <property type="evidence" value="ECO:0007669"/>
    <property type="project" value="UniProtKB-ARBA"/>
</dbReference>
<reference evidence="5 6" key="1">
    <citation type="submission" date="2016-10" db="EMBL/GenBank/DDBJ databases">
        <authorList>
            <person name="de Groot N.N."/>
        </authorList>
    </citation>
    <scope>NUCLEOTIDE SEQUENCE [LARGE SCALE GENOMIC DNA]</scope>
    <source>
        <strain evidence="5 6">DSM 44892</strain>
    </source>
</reference>
<evidence type="ECO:0000256" key="3">
    <source>
        <dbReference type="SAM" id="SignalP"/>
    </source>
</evidence>
<dbReference type="Gene3D" id="3.40.50.1820">
    <property type="entry name" value="alpha/beta hydrolase"/>
    <property type="match status" value="2"/>
</dbReference>
<dbReference type="SUPFAM" id="SSF53474">
    <property type="entry name" value="alpha/beta-Hydrolases"/>
    <property type="match status" value="1"/>
</dbReference>
<dbReference type="InterPro" id="IPR000383">
    <property type="entry name" value="Xaa-Pro-like_dom"/>
</dbReference>
<evidence type="ECO:0000256" key="1">
    <source>
        <dbReference type="ARBA" id="ARBA00008645"/>
    </source>
</evidence>
<organism evidence="5 6">
    <name type="scientific">Rhodococcus triatomae</name>
    <dbReference type="NCBI Taxonomy" id="300028"/>
    <lineage>
        <taxon>Bacteria</taxon>
        <taxon>Bacillati</taxon>
        <taxon>Actinomycetota</taxon>
        <taxon>Actinomycetes</taxon>
        <taxon>Mycobacteriales</taxon>
        <taxon>Nocardiaceae</taxon>
        <taxon>Rhodococcus</taxon>
    </lineage>
</organism>
<protein>
    <submittedName>
        <fullName evidence="5">ABC-2 type transport system ATP-binding protein</fullName>
    </submittedName>
</protein>
<dbReference type="Gene3D" id="2.60.120.260">
    <property type="entry name" value="Galactose-binding domain-like"/>
    <property type="match status" value="1"/>
</dbReference>
<dbReference type="Proteomes" id="UP000183263">
    <property type="component" value="Unassembled WGS sequence"/>
</dbReference>
<feature type="signal peptide" evidence="3">
    <location>
        <begin position="1"/>
        <end position="21"/>
    </location>
</feature>
<evidence type="ECO:0000259" key="4">
    <source>
        <dbReference type="SMART" id="SM00939"/>
    </source>
</evidence>
<evidence type="ECO:0000313" key="6">
    <source>
        <dbReference type="Proteomes" id="UP000183263"/>
    </source>
</evidence>
<feature type="chain" id="PRO_5038772176" evidence="3">
    <location>
        <begin position="22"/>
        <end position="572"/>
    </location>
</feature>
<proteinExistence type="inferred from homology"/>
<dbReference type="PANTHER" id="PTHR22946">
    <property type="entry name" value="DIENELACTONE HYDROLASE DOMAIN-CONTAINING PROTEIN-RELATED"/>
    <property type="match status" value="1"/>
</dbReference>